<dbReference type="EMBL" id="RHHM01000005">
    <property type="protein sequence ID" value="RQM38679.1"/>
    <property type="molecule type" value="Genomic_DNA"/>
</dbReference>
<evidence type="ECO:0000313" key="2">
    <source>
        <dbReference type="Proteomes" id="UP000279457"/>
    </source>
</evidence>
<organism evidence="1 2">
    <name type="scientific">Erwinia psidii</name>
    <dbReference type="NCBI Taxonomy" id="69224"/>
    <lineage>
        <taxon>Bacteria</taxon>
        <taxon>Pseudomonadati</taxon>
        <taxon>Pseudomonadota</taxon>
        <taxon>Gammaproteobacteria</taxon>
        <taxon>Enterobacterales</taxon>
        <taxon>Erwiniaceae</taxon>
        <taxon>Erwinia</taxon>
    </lineage>
</organism>
<sequence length="62" mass="7140">MANRQPLIVLLKKDDQPGWHPFVCKNPALPVNTWLGRSTLSALILSRFDFSESYLIKNHKSF</sequence>
<dbReference type="Proteomes" id="UP000279457">
    <property type="component" value="Unassembled WGS sequence"/>
</dbReference>
<keyword evidence="2" id="KW-1185">Reference proteome</keyword>
<dbReference type="AlphaFoldDB" id="A0A3N6URQ5"/>
<name>A0A3N6URQ5_9GAMM</name>
<gene>
    <name evidence="1" type="ORF">EB241_08280</name>
</gene>
<accession>A0A3N6URQ5</accession>
<proteinExistence type="predicted"/>
<evidence type="ECO:0000313" key="1">
    <source>
        <dbReference type="EMBL" id="RQM38679.1"/>
    </source>
</evidence>
<protein>
    <submittedName>
        <fullName evidence="1">Uncharacterized protein</fullName>
    </submittedName>
</protein>
<comment type="caution">
    <text evidence="1">The sequence shown here is derived from an EMBL/GenBank/DDBJ whole genome shotgun (WGS) entry which is preliminary data.</text>
</comment>
<reference evidence="1 2" key="1">
    <citation type="submission" date="2018-10" db="EMBL/GenBank/DDBJ databases">
        <title>Draft genome sequence for the type isolate of Erwinia psidii, agent causal of bacterial blight in guava (Psidium guajava) and wilt and die-back of Eucalyptus spp.</title>
        <authorList>
            <person name="Hermenegildo P.S."/>
            <person name="Santos S.A."/>
            <person name="Guimaraes L.M.S."/>
            <person name="Vidigal P.M.P."/>
            <person name="Pereira I.C."/>
            <person name="Badel J.L."/>
            <person name="Alfenas-Zerbini P."/>
            <person name="Ferreira M.A.S.V."/>
            <person name="Alfenas A.C."/>
        </authorList>
    </citation>
    <scope>NUCLEOTIDE SEQUENCE [LARGE SCALE GENOMIC DNA]</scope>
    <source>
        <strain evidence="1 2">IBSBF 435</strain>
    </source>
</reference>